<dbReference type="Pfam" id="PF13361">
    <property type="entry name" value="UvrD_C"/>
    <property type="match status" value="1"/>
</dbReference>
<evidence type="ECO:0000256" key="10">
    <source>
        <dbReference type="PROSITE-ProRule" id="PRU00560"/>
    </source>
</evidence>
<dbReference type="GO" id="GO:0000725">
    <property type="term" value="P:recombinational repair"/>
    <property type="evidence" value="ECO:0007669"/>
    <property type="project" value="TreeGrafter"/>
</dbReference>
<evidence type="ECO:0000313" key="12">
    <source>
        <dbReference type="EMBL" id="XBO48042.1"/>
    </source>
</evidence>
<dbReference type="EC" id="5.6.2.4" evidence="8"/>
<evidence type="ECO:0000259" key="11">
    <source>
        <dbReference type="PROSITE" id="PS51198"/>
    </source>
</evidence>
<keyword evidence="6" id="KW-0413">Isomerase</keyword>
<evidence type="ECO:0000256" key="7">
    <source>
        <dbReference type="ARBA" id="ARBA00034617"/>
    </source>
</evidence>
<name>A0AAU7K644_9SPHI</name>
<dbReference type="PANTHER" id="PTHR11070:SF3">
    <property type="entry name" value="DNA 3'-5' HELICASE"/>
    <property type="match status" value="1"/>
</dbReference>
<dbReference type="GO" id="GO:0043138">
    <property type="term" value="F:3'-5' DNA helicase activity"/>
    <property type="evidence" value="ECO:0007669"/>
    <property type="project" value="UniProtKB-EC"/>
</dbReference>
<evidence type="ECO:0000256" key="4">
    <source>
        <dbReference type="ARBA" id="ARBA00022806"/>
    </source>
</evidence>
<organism evidence="12">
    <name type="scientific">Pedobacter sp. KACC 23697</name>
    <dbReference type="NCBI Taxonomy" id="3149230"/>
    <lineage>
        <taxon>Bacteria</taxon>
        <taxon>Pseudomonadati</taxon>
        <taxon>Bacteroidota</taxon>
        <taxon>Sphingobacteriia</taxon>
        <taxon>Sphingobacteriales</taxon>
        <taxon>Sphingobacteriaceae</taxon>
        <taxon>Pedobacter</taxon>
    </lineage>
</organism>
<evidence type="ECO:0000256" key="8">
    <source>
        <dbReference type="ARBA" id="ARBA00034808"/>
    </source>
</evidence>
<dbReference type="RefSeq" id="WP_406825432.1">
    <property type="nucleotide sequence ID" value="NZ_CP157485.1"/>
</dbReference>
<dbReference type="PROSITE" id="PS51198">
    <property type="entry name" value="UVRD_HELICASE_ATP_BIND"/>
    <property type="match status" value="1"/>
</dbReference>
<dbReference type="GO" id="GO:0003677">
    <property type="term" value="F:DNA binding"/>
    <property type="evidence" value="ECO:0007669"/>
    <property type="project" value="InterPro"/>
</dbReference>
<accession>A0AAU7K644</accession>
<dbReference type="Pfam" id="PF00580">
    <property type="entry name" value="UvrD-helicase"/>
    <property type="match status" value="1"/>
</dbReference>
<keyword evidence="4 10" id="KW-0347">Helicase</keyword>
<comment type="similarity">
    <text evidence="1">Belongs to the helicase family. UvrD subfamily.</text>
</comment>
<dbReference type="GO" id="GO:0005829">
    <property type="term" value="C:cytosol"/>
    <property type="evidence" value="ECO:0007669"/>
    <property type="project" value="TreeGrafter"/>
</dbReference>
<dbReference type="AlphaFoldDB" id="A0AAU7K644"/>
<protein>
    <recommendedName>
        <fullName evidence="8">DNA 3'-5' helicase</fullName>
        <ecNumber evidence="8">5.6.2.4</ecNumber>
    </recommendedName>
</protein>
<dbReference type="InterPro" id="IPR027417">
    <property type="entry name" value="P-loop_NTPase"/>
</dbReference>
<dbReference type="InterPro" id="IPR014016">
    <property type="entry name" value="UvrD-like_ATP-bd"/>
</dbReference>
<evidence type="ECO:0000256" key="9">
    <source>
        <dbReference type="ARBA" id="ARBA00048988"/>
    </source>
</evidence>
<reference evidence="12" key="1">
    <citation type="submission" date="2024-05" db="EMBL/GenBank/DDBJ databases">
        <authorList>
            <person name="Kim S."/>
            <person name="Heo J."/>
            <person name="Choi H."/>
            <person name="Choi Y."/>
            <person name="Kwon S.-W."/>
            <person name="Kim Y."/>
        </authorList>
    </citation>
    <scope>NUCLEOTIDE SEQUENCE</scope>
    <source>
        <strain evidence="12">KACC 23697</strain>
    </source>
</reference>
<sequence>MPIIINSDHILPDIEHHFKVLAGPGAGKTRFLVNHIKNILHNSERLKIQGKIACITYTNVATETILKRVGDHGGRLEISTIHSFLYAHIVKPYVHMIANDYDLDASNLSGHDDIVLSGYQTIQDWKAKTGQQHLRDDGLIVDTWNSLKWKFDTSNPEQLIIRPPYPVQYFTNDGYLGYKKLLWSKGLLHHDDVLFFSYELVRKKPFVLTVLRAKFPYFLVDEFQDTSPIQIALLKLIGAQETIIGVVGDEIQSIYSFLGAVPGQLNSFSLPNITDYEIQGNWRSTNEIVGLLNRLRPTLIQQPLRNIAGSNPTIIIGDKLAALAWIATQHSPDNIFSLCRENSTANAIKKGLGINLHTDLLQKLKSADLTSERRRAVSDSIKAVEYARLGYFKDALKVLGRLFNRNKTVDDQKRTLTALRKLIDNYSSYASGNLIDMVDFIRANIKPFSGLRTGAAHTFYIGTPYSHISIAVKNLYETGSCRTIHKSKGDEFDCVLVILEGRRGNAFNENNALSFLLSPNLASNEEHRIHYVALSRSQNNLFISSPSLSAANETRFKAMGIDVQRLP</sequence>
<dbReference type="InterPro" id="IPR014017">
    <property type="entry name" value="DNA_helicase_UvrD-like_C"/>
</dbReference>
<dbReference type="GO" id="GO:0005524">
    <property type="term" value="F:ATP binding"/>
    <property type="evidence" value="ECO:0007669"/>
    <property type="project" value="UniProtKB-UniRule"/>
</dbReference>
<evidence type="ECO:0000256" key="2">
    <source>
        <dbReference type="ARBA" id="ARBA00022741"/>
    </source>
</evidence>
<gene>
    <name evidence="12" type="ORF">ABEG20_00315</name>
</gene>
<dbReference type="EMBL" id="CP157485">
    <property type="protein sequence ID" value="XBO48042.1"/>
    <property type="molecule type" value="Genomic_DNA"/>
</dbReference>
<dbReference type="InterPro" id="IPR000212">
    <property type="entry name" value="DNA_helicase_UvrD/REP"/>
</dbReference>
<comment type="catalytic activity">
    <reaction evidence="9">
        <text>ATP + H2O = ADP + phosphate + H(+)</text>
        <dbReference type="Rhea" id="RHEA:13065"/>
        <dbReference type="ChEBI" id="CHEBI:15377"/>
        <dbReference type="ChEBI" id="CHEBI:15378"/>
        <dbReference type="ChEBI" id="CHEBI:30616"/>
        <dbReference type="ChEBI" id="CHEBI:43474"/>
        <dbReference type="ChEBI" id="CHEBI:456216"/>
        <dbReference type="EC" id="5.6.2.4"/>
    </reaction>
</comment>
<keyword evidence="3 10" id="KW-0378">Hydrolase</keyword>
<dbReference type="Gene3D" id="1.10.10.160">
    <property type="match status" value="1"/>
</dbReference>
<feature type="binding site" evidence="10">
    <location>
        <begin position="22"/>
        <end position="29"/>
    </location>
    <ligand>
        <name>ATP</name>
        <dbReference type="ChEBI" id="CHEBI:30616"/>
    </ligand>
</feature>
<feature type="domain" description="UvrD-like helicase ATP-binding" evidence="11">
    <location>
        <begin position="1"/>
        <end position="285"/>
    </location>
</feature>
<evidence type="ECO:0000256" key="5">
    <source>
        <dbReference type="ARBA" id="ARBA00022840"/>
    </source>
</evidence>
<dbReference type="GO" id="GO:0016787">
    <property type="term" value="F:hydrolase activity"/>
    <property type="evidence" value="ECO:0007669"/>
    <property type="project" value="UniProtKB-UniRule"/>
</dbReference>
<evidence type="ECO:0000256" key="1">
    <source>
        <dbReference type="ARBA" id="ARBA00009922"/>
    </source>
</evidence>
<keyword evidence="5 10" id="KW-0067">ATP-binding</keyword>
<keyword evidence="2 10" id="KW-0547">Nucleotide-binding</keyword>
<comment type="catalytic activity">
    <reaction evidence="7">
        <text>Couples ATP hydrolysis with the unwinding of duplex DNA by translocating in the 3'-5' direction.</text>
        <dbReference type="EC" id="5.6.2.4"/>
    </reaction>
</comment>
<dbReference type="SUPFAM" id="SSF52540">
    <property type="entry name" value="P-loop containing nucleoside triphosphate hydrolases"/>
    <property type="match status" value="1"/>
</dbReference>
<dbReference type="PANTHER" id="PTHR11070">
    <property type="entry name" value="UVRD / RECB / PCRA DNA HELICASE FAMILY MEMBER"/>
    <property type="match status" value="1"/>
</dbReference>
<dbReference type="InterPro" id="IPR013986">
    <property type="entry name" value="DExx_box_DNA_helicase_dom_sf"/>
</dbReference>
<dbReference type="Gene3D" id="3.40.50.300">
    <property type="entry name" value="P-loop containing nucleotide triphosphate hydrolases"/>
    <property type="match status" value="2"/>
</dbReference>
<evidence type="ECO:0000256" key="6">
    <source>
        <dbReference type="ARBA" id="ARBA00023235"/>
    </source>
</evidence>
<evidence type="ECO:0000256" key="3">
    <source>
        <dbReference type="ARBA" id="ARBA00022801"/>
    </source>
</evidence>
<proteinExistence type="inferred from homology"/>